<evidence type="ECO:0000259" key="2">
    <source>
        <dbReference type="Pfam" id="PF03781"/>
    </source>
</evidence>
<dbReference type="Gene3D" id="3.90.1580.10">
    <property type="entry name" value="paralog of FGE (formylglycine-generating enzyme)"/>
    <property type="match status" value="1"/>
</dbReference>
<dbReference type="AlphaFoldDB" id="A0A9D9HUX5"/>
<protein>
    <submittedName>
        <fullName evidence="3">SUMF1/EgtB/PvdO family nonheme iron enzyme</fullName>
    </submittedName>
</protein>
<dbReference type="PANTHER" id="PTHR23150:SF19">
    <property type="entry name" value="FORMYLGLYCINE-GENERATING ENZYME"/>
    <property type="match status" value="1"/>
</dbReference>
<evidence type="ECO:0000313" key="4">
    <source>
        <dbReference type="Proteomes" id="UP000823641"/>
    </source>
</evidence>
<dbReference type="Pfam" id="PF03781">
    <property type="entry name" value="FGE-sulfatase"/>
    <property type="match status" value="1"/>
</dbReference>
<proteinExistence type="predicted"/>
<sequence>MNSRIVKLSVFSLLVLLASCAQDNTISKKYSNTTGWKYNDRKTTAFEVQENYHPVIPPGMVAIEGGTFEIGEKGEYITAPRNNPRRSITVNSFYMDKYEITNLNWREYLHWTKLVFGGTAPSLVVRATPDVTVWREELAYNEPYLQNYFEHPSYDLYPVVGVSWVQAMDYCQWRTDRVNEMAMVGAGVIAAPDFTEVDPAYEISYDTIRTSFVFNTNKYLLDNNYNPYPGRKPKYDINGEERKVTRADGILYTDFRLPTEAEWEFAAFAPIAGELGLTTEGKIYPWSGYHSRNVTKKQLGQMQANFIRGKGDMMGVSGALNDHYVITGPVNAYWPNDFGLYNMAGNVNEWVLDVYRETSYQDMSEYNSFRGNIYVAPKEAGRDEYGNIIYEIDSLGRIAMDVKVKEEDVRDYKDGDRTSVLNTDFTLIVDSTDVVELTKNRLTDPTDVLAPKINKKSRVYKGGSWKDRIYWLNPSTRRFLDENECSSTIGFRCAMSTMGTEDIHGKRDK</sequence>
<dbReference type="InterPro" id="IPR005532">
    <property type="entry name" value="SUMF_dom"/>
</dbReference>
<dbReference type="InterPro" id="IPR016187">
    <property type="entry name" value="CTDL_fold"/>
</dbReference>
<keyword evidence="1" id="KW-0732">Signal</keyword>
<evidence type="ECO:0000256" key="1">
    <source>
        <dbReference type="SAM" id="SignalP"/>
    </source>
</evidence>
<dbReference type="InterPro" id="IPR042095">
    <property type="entry name" value="SUMF_sf"/>
</dbReference>
<dbReference type="GO" id="GO:0120147">
    <property type="term" value="F:formylglycine-generating oxidase activity"/>
    <property type="evidence" value="ECO:0007669"/>
    <property type="project" value="TreeGrafter"/>
</dbReference>
<dbReference type="PROSITE" id="PS51257">
    <property type="entry name" value="PROKAR_LIPOPROTEIN"/>
    <property type="match status" value="1"/>
</dbReference>
<dbReference type="SUPFAM" id="SSF56436">
    <property type="entry name" value="C-type lectin-like"/>
    <property type="match status" value="1"/>
</dbReference>
<dbReference type="InterPro" id="IPR051043">
    <property type="entry name" value="Sulfatase_Mod_Factor_Kinase"/>
</dbReference>
<dbReference type="EMBL" id="JADIMG010000079">
    <property type="protein sequence ID" value="MBO8460358.1"/>
    <property type="molecule type" value="Genomic_DNA"/>
</dbReference>
<comment type="caution">
    <text evidence="3">The sequence shown here is derived from an EMBL/GenBank/DDBJ whole genome shotgun (WGS) entry which is preliminary data.</text>
</comment>
<dbReference type="PANTHER" id="PTHR23150">
    <property type="entry name" value="SULFATASE MODIFYING FACTOR 1, 2"/>
    <property type="match status" value="1"/>
</dbReference>
<feature type="chain" id="PRO_5039460399" evidence="1">
    <location>
        <begin position="24"/>
        <end position="509"/>
    </location>
</feature>
<reference evidence="3" key="1">
    <citation type="submission" date="2020-10" db="EMBL/GenBank/DDBJ databases">
        <authorList>
            <person name="Gilroy R."/>
        </authorList>
    </citation>
    <scope>NUCLEOTIDE SEQUENCE</scope>
    <source>
        <strain evidence="3">G3-3990</strain>
    </source>
</reference>
<gene>
    <name evidence="3" type="ORF">IAA73_08520</name>
</gene>
<evidence type="ECO:0000313" key="3">
    <source>
        <dbReference type="EMBL" id="MBO8460358.1"/>
    </source>
</evidence>
<organism evidence="3 4">
    <name type="scientific">Candidatus Gallipaludibacter merdavium</name>
    <dbReference type="NCBI Taxonomy" id="2840839"/>
    <lineage>
        <taxon>Bacteria</taxon>
        <taxon>Pseudomonadati</taxon>
        <taxon>Bacteroidota</taxon>
        <taxon>Bacteroidia</taxon>
        <taxon>Bacteroidales</taxon>
        <taxon>Candidatus Gallipaludibacter</taxon>
    </lineage>
</organism>
<feature type="domain" description="Sulfatase-modifying factor enzyme-like" evidence="2">
    <location>
        <begin position="58"/>
        <end position="367"/>
    </location>
</feature>
<name>A0A9D9HUX5_9BACT</name>
<dbReference type="Proteomes" id="UP000823641">
    <property type="component" value="Unassembled WGS sequence"/>
</dbReference>
<accession>A0A9D9HUX5</accession>
<feature type="signal peptide" evidence="1">
    <location>
        <begin position="1"/>
        <end position="23"/>
    </location>
</feature>
<reference evidence="3" key="2">
    <citation type="journal article" date="2021" name="PeerJ">
        <title>Extensive microbial diversity within the chicken gut microbiome revealed by metagenomics and culture.</title>
        <authorList>
            <person name="Gilroy R."/>
            <person name="Ravi A."/>
            <person name="Getino M."/>
            <person name="Pursley I."/>
            <person name="Horton D.L."/>
            <person name="Alikhan N.F."/>
            <person name="Baker D."/>
            <person name="Gharbi K."/>
            <person name="Hall N."/>
            <person name="Watson M."/>
            <person name="Adriaenssens E.M."/>
            <person name="Foster-Nyarko E."/>
            <person name="Jarju S."/>
            <person name="Secka A."/>
            <person name="Antonio M."/>
            <person name="Oren A."/>
            <person name="Chaudhuri R.R."/>
            <person name="La Ragione R."/>
            <person name="Hildebrand F."/>
            <person name="Pallen M.J."/>
        </authorList>
    </citation>
    <scope>NUCLEOTIDE SEQUENCE</scope>
    <source>
        <strain evidence="3">G3-3990</strain>
    </source>
</reference>